<organism evidence="11 12">
    <name type="scientific">Phormidesmis priestleyi Ana</name>
    <dbReference type="NCBI Taxonomy" id="1666911"/>
    <lineage>
        <taxon>Bacteria</taxon>
        <taxon>Bacillati</taxon>
        <taxon>Cyanobacteriota</taxon>
        <taxon>Cyanophyceae</taxon>
        <taxon>Leptolyngbyales</taxon>
        <taxon>Leptolyngbyaceae</taxon>
        <taxon>Phormidesmis</taxon>
    </lineage>
</organism>
<dbReference type="PANTHER" id="PTHR30347:SF1">
    <property type="entry name" value="MECHANOSENSITIVE CHANNEL MSCK"/>
    <property type="match status" value="1"/>
</dbReference>
<gene>
    <name evidence="11" type="ORF">HLUCCA11_07835</name>
</gene>
<dbReference type="InterPro" id="IPR052702">
    <property type="entry name" value="MscS-like_channel"/>
</dbReference>
<dbReference type="Proteomes" id="UP000050465">
    <property type="component" value="Unassembled WGS sequence"/>
</dbReference>
<dbReference type="PROSITE" id="PS01246">
    <property type="entry name" value="UPF0003"/>
    <property type="match status" value="1"/>
</dbReference>
<dbReference type="GO" id="GO:0055085">
    <property type="term" value="P:transmembrane transport"/>
    <property type="evidence" value="ECO:0007669"/>
    <property type="project" value="InterPro"/>
</dbReference>
<proteinExistence type="inferred from homology"/>
<feature type="transmembrane region" description="Helical" evidence="8">
    <location>
        <begin position="33"/>
        <end position="55"/>
    </location>
</feature>
<feature type="domain" description="Mechanosensitive ion channel MscS C-terminal" evidence="10">
    <location>
        <begin position="457"/>
        <end position="538"/>
    </location>
</feature>
<feature type="region of interest" description="Disordered" evidence="7">
    <location>
        <begin position="555"/>
        <end position="584"/>
    </location>
</feature>
<evidence type="ECO:0000256" key="3">
    <source>
        <dbReference type="ARBA" id="ARBA00022475"/>
    </source>
</evidence>
<keyword evidence="5 8" id="KW-1133">Transmembrane helix</keyword>
<feature type="transmembrane region" description="Helical" evidence="8">
    <location>
        <begin position="298"/>
        <end position="319"/>
    </location>
</feature>
<dbReference type="InterPro" id="IPR023408">
    <property type="entry name" value="MscS_beta-dom_sf"/>
</dbReference>
<feature type="region of interest" description="Disordered" evidence="7">
    <location>
        <begin position="1"/>
        <end position="22"/>
    </location>
</feature>
<dbReference type="SUPFAM" id="SSF82861">
    <property type="entry name" value="Mechanosensitive channel protein MscS (YggB), transmembrane region"/>
    <property type="match status" value="1"/>
</dbReference>
<dbReference type="Pfam" id="PF21082">
    <property type="entry name" value="MS_channel_3rd"/>
    <property type="match status" value="1"/>
</dbReference>
<keyword evidence="6 8" id="KW-0472">Membrane</keyword>
<comment type="caution">
    <text evidence="11">The sequence shown here is derived from an EMBL/GenBank/DDBJ whole genome shotgun (WGS) entry which is preliminary data.</text>
</comment>
<keyword evidence="3" id="KW-1003">Cell membrane</keyword>
<evidence type="ECO:0000313" key="12">
    <source>
        <dbReference type="Proteomes" id="UP000050465"/>
    </source>
</evidence>
<feature type="domain" description="Mechanosensitive ion channel MscS" evidence="9">
    <location>
        <begin position="381"/>
        <end position="448"/>
    </location>
</feature>
<dbReference type="STRING" id="1666911.HLUCCA11_07835"/>
<evidence type="ECO:0000256" key="6">
    <source>
        <dbReference type="ARBA" id="ARBA00023136"/>
    </source>
</evidence>
<evidence type="ECO:0000256" key="8">
    <source>
        <dbReference type="SAM" id="Phobius"/>
    </source>
</evidence>
<evidence type="ECO:0000256" key="2">
    <source>
        <dbReference type="ARBA" id="ARBA00008017"/>
    </source>
</evidence>
<dbReference type="InterPro" id="IPR011014">
    <property type="entry name" value="MscS_channel_TM-2"/>
</dbReference>
<dbReference type="Gene3D" id="2.30.30.60">
    <property type="match status" value="1"/>
</dbReference>
<accession>A0A0P8DHK8</accession>
<evidence type="ECO:0000259" key="10">
    <source>
        <dbReference type="Pfam" id="PF21082"/>
    </source>
</evidence>
<feature type="transmembrane region" description="Helical" evidence="8">
    <location>
        <begin position="340"/>
        <end position="358"/>
    </location>
</feature>
<reference evidence="11 12" key="1">
    <citation type="submission" date="2015-09" db="EMBL/GenBank/DDBJ databases">
        <title>Identification and resolution of microdiversity through metagenomic sequencing of parallel consortia.</title>
        <authorList>
            <person name="Nelson W.C."/>
            <person name="Romine M.F."/>
            <person name="Lindemann S.R."/>
        </authorList>
    </citation>
    <scope>NUCLEOTIDE SEQUENCE [LARGE SCALE GENOMIC DNA]</scope>
    <source>
        <strain evidence="11">Ana</strain>
    </source>
</reference>
<dbReference type="GO" id="GO:0005886">
    <property type="term" value="C:plasma membrane"/>
    <property type="evidence" value="ECO:0007669"/>
    <property type="project" value="UniProtKB-SubCell"/>
</dbReference>
<dbReference type="InterPro" id="IPR010920">
    <property type="entry name" value="LSM_dom_sf"/>
</dbReference>
<feature type="transmembrane region" description="Helical" evidence="8">
    <location>
        <begin position="238"/>
        <end position="259"/>
    </location>
</feature>
<feature type="compositionally biased region" description="Polar residues" evidence="7">
    <location>
        <begin position="560"/>
        <end position="569"/>
    </location>
</feature>
<dbReference type="SUPFAM" id="SSF50182">
    <property type="entry name" value="Sm-like ribonucleoproteins"/>
    <property type="match status" value="1"/>
</dbReference>
<dbReference type="PANTHER" id="PTHR30347">
    <property type="entry name" value="POTASSIUM CHANNEL RELATED"/>
    <property type="match status" value="1"/>
</dbReference>
<sequence>MNNSPLKPIKPTGPTDQPVGKHRQRYSRRIARLVLGAMLSFTVVVALLVVAPQILFPAAMNVSAEAAPVVVDGRSVFRVMNTTVTASAAARAKIISDRLQDYVQQGIIPNIEVEATDSDGLATVWLRVPGDEDGRENFNFTVTADDTSSALTPQEQAEDWKVALESTFRLAKAQRQPGYIRQNLWQIPAMALFAALAHWLAGILWRDYLAQFLRSATMDSADISQGKRDREKFTTVNLFLNSTLLLLRLGIWIGALLYATSLFPNTRQISYRILSQLANTFTQDTIPLGSTPISILDIFRVLVLVLLVTIAARIAANLVKQKVLQETGINRGVQEAISILLRYTLILIGCIVVLQASGINLSSLTLLASALGVGAGLGLQNIVKDIGSGLVLVFERPIQVGEFVQVGEQIGTVERIGARSAEIRTLDQVSIIVPNSQFLEGHVINWSHRNPISRICIPVGVAYNSDPEQVRALLLRVGTEHPDVLSTPPALVLFKSFGDSALHFDLLVWIAQPNRQFIIKSDLLFMLSKALRKEGISIPYPQRDIHLSLEGMPDRLLSSLHPNQTPQSNERSDERSGEPQKSKP</sequence>
<dbReference type="InterPro" id="IPR006685">
    <property type="entry name" value="MscS_channel_2nd"/>
</dbReference>
<feature type="compositionally biased region" description="Basic and acidic residues" evidence="7">
    <location>
        <begin position="570"/>
        <end position="584"/>
    </location>
</feature>
<protein>
    <submittedName>
        <fullName evidence="11">Small-conductance mechanosensitive channel</fullName>
    </submittedName>
</protein>
<evidence type="ECO:0000256" key="1">
    <source>
        <dbReference type="ARBA" id="ARBA00004651"/>
    </source>
</evidence>
<dbReference type="InterPro" id="IPR049278">
    <property type="entry name" value="MS_channel_C"/>
</dbReference>
<feature type="transmembrane region" description="Helical" evidence="8">
    <location>
        <begin position="185"/>
        <end position="205"/>
    </location>
</feature>
<dbReference type="SUPFAM" id="SSF82689">
    <property type="entry name" value="Mechanosensitive channel protein MscS (YggB), C-terminal domain"/>
    <property type="match status" value="1"/>
</dbReference>
<dbReference type="InterPro" id="IPR011066">
    <property type="entry name" value="MscS_channel_C_sf"/>
</dbReference>
<comment type="similarity">
    <text evidence="2">Belongs to the MscS (TC 1.A.23) family.</text>
</comment>
<dbReference type="EMBL" id="LJZR01000008">
    <property type="protein sequence ID" value="KPQ36113.1"/>
    <property type="molecule type" value="Genomic_DNA"/>
</dbReference>
<comment type="subcellular location">
    <subcellularLocation>
        <location evidence="1">Cell membrane</location>
        <topology evidence="1">Multi-pass membrane protein</topology>
    </subcellularLocation>
</comment>
<dbReference type="InterPro" id="IPR006686">
    <property type="entry name" value="MscS_channel_CS"/>
</dbReference>
<name>A0A0P8DHK8_9CYAN</name>
<dbReference type="Gene3D" id="3.30.70.100">
    <property type="match status" value="1"/>
</dbReference>
<dbReference type="AlphaFoldDB" id="A0A0P8DHK8"/>
<dbReference type="Gene3D" id="1.10.287.1260">
    <property type="match status" value="1"/>
</dbReference>
<dbReference type="Pfam" id="PF00924">
    <property type="entry name" value="MS_channel_2nd"/>
    <property type="match status" value="1"/>
</dbReference>
<evidence type="ECO:0000256" key="4">
    <source>
        <dbReference type="ARBA" id="ARBA00022692"/>
    </source>
</evidence>
<evidence type="ECO:0000256" key="7">
    <source>
        <dbReference type="SAM" id="MobiDB-lite"/>
    </source>
</evidence>
<keyword evidence="4 8" id="KW-0812">Transmembrane</keyword>
<evidence type="ECO:0000313" key="11">
    <source>
        <dbReference type="EMBL" id="KPQ36113.1"/>
    </source>
</evidence>
<evidence type="ECO:0000259" key="9">
    <source>
        <dbReference type="Pfam" id="PF00924"/>
    </source>
</evidence>
<dbReference type="PATRIC" id="fig|1666911.3.peg.3877"/>
<evidence type="ECO:0000256" key="5">
    <source>
        <dbReference type="ARBA" id="ARBA00022989"/>
    </source>
</evidence>